<dbReference type="InterPro" id="IPR058245">
    <property type="entry name" value="NreC/VraR/RcsB-like_REC"/>
</dbReference>
<accession>A0A4R7K0E0</accession>
<feature type="domain" description="HTH luxR-type" evidence="4">
    <location>
        <begin position="142"/>
        <end position="207"/>
    </location>
</feature>
<evidence type="ECO:0000259" key="4">
    <source>
        <dbReference type="PROSITE" id="PS50043"/>
    </source>
</evidence>
<feature type="domain" description="Response regulatory" evidence="5">
    <location>
        <begin position="12"/>
        <end position="129"/>
    </location>
</feature>
<dbReference type="PROSITE" id="PS50043">
    <property type="entry name" value="HTH_LUXR_2"/>
    <property type="match status" value="1"/>
</dbReference>
<dbReference type="SUPFAM" id="SSF46894">
    <property type="entry name" value="C-terminal effector domain of the bipartite response regulators"/>
    <property type="match status" value="1"/>
</dbReference>
<evidence type="ECO:0000313" key="7">
    <source>
        <dbReference type="Proteomes" id="UP000295830"/>
    </source>
</evidence>
<keyword evidence="1 3" id="KW-0597">Phosphoprotein</keyword>
<dbReference type="GO" id="GO:0000160">
    <property type="term" value="P:phosphorelay signal transduction system"/>
    <property type="evidence" value="ECO:0007669"/>
    <property type="project" value="InterPro"/>
</dbReference>
<dbReference type="GO" id="GO:0006355">
    <property type="term" value="P:regulation of DNA-templated transcription"/>
    <property type="evidence" value="ECO:0007669"/>
    <property type="project" value="InterPro"/>
</dbReference>
<dbReference type="InterPro" id="IPR016032">
    <property type="entry name" value="Sig_transdc_resp-reg_C-effctor"/>
</dbReference>
<dbReference type="InterPro" id="IPR051015">
    <property type="entry name" value="EvgA-like"/>
</dbReference>
<dbReference type="CDD" id="cd17535">
    <property type="entry name" value="REC_NarL-like"/>
    <property type="match status" value="1"/>
</dbReference>
<dbReference type="GO" id="GO:0003677">
    <property type="term" value="F:DNA binding"/>
    <property type="evidence" value="ECO:0007669"/>
    <property type="project" value="UniProtKB-KW"/>
</dbReference>
<dbReference type="CDD" id="cd06170">
    <property type="entry name" value="LuxR_C_like"/>
    <property type="match status" value="1"/>
</dbReference>
<protein>
    <submittedName>
        <fullName evidence="6">LuxR family two component transcriptional regulator</fullName>
    </submittedName>
</protein>
<reference evidence="6 7" key="1">
    <citation type="submission" date="2019-03" db="EMBL/GenBank/DDBJ databases">
        <title>Genomic Encyclopedia of Type Strains, Phase IV (KMG-IV): sequencing the most valuable type-strain genomes for metagenomic binning, comparative biology and taxonomic classification.</title>
        <authorList>
            <person name="Goeker M."/>
        </authorList>
    </citation>
    <scope>NUCLEOTIDE SEQUENCE [LARGE SCALE GENOMIC DNA]</scope>
    <source>
        <strain evidence="6 7">DSM 15505</strain>
    </source>
</reference>
<dbReference type="PROSITE" id="PS50110">
    <property type="entry name" value="RESPONSE_REGULATORY"/>
    <property type="match status" value="1"/>
</dbReference>
<dbReference type="SMART" id="SM00421">
    <property type="entry name" value="HTH_LUXR"/>
    <property type="match status" value="1"/>
</dbReference>
<keyword evidence="7" id="KW-1185">Reference proteome</keyword>
<dbReference type="PRINTS" id="PR00038">
    <property type="entry name" value="HTHLUXR"/>
</dbReference>
<dbReference type="OrthoDB" id="9796655at2"/>
<evidence type="ECO:0000259" key="5">
    <source>
        <dbReference type="PROSITE" id="PS50110"/>
    </source>
</evidence>
<dbReference type="InterPro" id="IPR036388">
    <property type="entry name" value="WH-like_DNA-bd_sf"/>
</dbReference>
<evidence type="ECO:0000256" key="1">
    <source>
        <dbReference type="ARBA" id="ARBA00022553"/>
    </source>
</evidence>
<comment type="caution">
    <text evidence="6">The sequence shown here is derived from an EMBL/GenBank/DDBJ whole genome shotgun (WGS) entry which is preliminary data.</text>
</comment>
<dbReference type="InterPro" id="IPR000792">
    <property type="entry name" value="Tscrpt_reg_LuxR_C"/>
</dbReference>
<dbReference type="Proteomes" id="UP000295830">
    <property type="component" value="Unassembled WGS sequence"/>
</dbReference>
<dbReference type="AlphaFoldDB" id="A0A4R7K0E0"/>
<dbReference type="Pfam" id="PF00196">
    <property type="entry name" value="GerE"/>
    <property type="match status" value="1"/>
</dbReference>
<dbReference type="SUPFAM" id="SSF52172">
    <property type="entry name" value="CheY-like"/>
    <property type="match status" value="1"/>
</dbReference>
<evidence type="ECO:0000256" key="2">
    <source>
        <dbReference type="ARBA" id="ARBA00023125"/>
    </source>
</evidence>
<sequence>MGTPMKQAIIRRVLIVDDHPFFVAGLAQALQVTHGVEAVATADSLGEATRVLQSGPHPDLILLDLSLPDRGGLGLFGTLETMGLPIPVVVISSRDDEEAVNAARAAGAMGFVAKSCDQQSLARMLSTIAGGGLFFPDAMVTTSQTPMSLTPRQRDVLALLAEGYPNKRICQKLSLTDHTVKTHLKSLYSTLGVHNRTECANLARSMGLVD</sequence>
<dbReference type="EMBL" id="SOAX01000002">
    <property type="protein sequence ID" value="TDT43407.1"/>
    <property type="molecule type" value="Genomic_DNA"/>
</dbReference>
<dbReference type="PANTHER" id="PTHR45566">
    <property type="entry name" value="HTH-TYPE TRANSCRIPTIONAL REGULATOR YHJB-RELATED"/>
    <property type="match status" value="1"/>
</dbReference>
<dbReference type="InterPro" id="IPR011006">
    <property type="entry name" value="CheY-like_superfamily"/>
</dbReference>
<dbReference type="SMART" id="SM00448">
    <property type="entry name" value="REC"/>
    <property type="match status" value="1"/>
</dbReference>
<organism evidence="6 7">
    <name type="scientific">Halospina denitrificans</name>
    <dbReference type="NCBI Taxonomy" id="332522"/>
    <lineage>
        <taxon>Bacteria</taxon>
        <taxon>Pseudomonadati</taxon>
        <taxon>Pseudomonadota</taxon>
        <taxon>Gammaproteobacteria</taxon>
        <taxon>Halospina</taxon>
    </lineage>
</organism>
<keyword evidence="2" id="KW-0238">DNA-binding</keyword>
<dbReference type="Pfam" id="PF00072">
    <property type="entry name" value="Response_reg"/>
    <property type="match status" value="1"/>
</dbReference>
<evidence type="ECO:0000313" key="6">
    <source>
        <dbReference type="EMBL" id="TDT43407.1"/>
    </source>
</evidence>
<feature type="modified residue" description="4-aspartylphosphate" evidence="3">
    <location>
        <position position="64"/>
    </location>
</feature>
<dbReference type="PANTHER" id="PTHR45566:SF1">
    <property type="entry name" value="HTH-TYPE TRANSCRIPTIONAL REGULATOR YHJB-RELATED"/>
    <property type="match status" value="1"/>
</dbReference>
<evidence type="ECO:0000256" key="3">
    <source>
        <dbReference type="PROSITE-ProRule" id="PRU00169"/>
    </source>
</evidence>
<dbReference type="Gene3D" id="3.40.50.2300">
    <property type="match status" value="1"/>
</dbReference>
<proteinExistence type="predicted"/>
<name>A0A4R7K0E0_9GAMM</name>
<gene>
    <name evidence="6" type="ORF">DES49_1221</name>
</gene>
<dbReference type="Gene3D" id="1.10.10.10">
    <property type="entry name" value="Winged helix-like DNA-binding domain superfamily/Winged helix DNA-binding domain"/>
    <property type="match status" value="1"/>
</dbReference>
<dbReference type="InterPro" id="IPR001789">
    <property type="entry name" value="Sig_transdc_resp-reg_receiver"/>
</dbReference>